<comment type="caution">
    <text evidence="15">The sequence shown here is derived from an EMBL/GenBank/DDBJ whole genome shotgun (WGS) entry which is preliminary data.</text>
</comment>
<feature type="short sequence motif" description="TonB box" evidence="10">
    <location>
        <begin position="36"/>
        <end position="42"/>
    </location>
</feature>
<dbReference type="Pfam" id="PF00593">
    <property type="entry name" value="TonB_dep_Rec_b-barrel"/>
    <property type="match status" value="1"/>
</dbReference>
<dbReference type="Gene3D" id="2.170.130.10">
    <property type="entry name" value="TonB-dependent receptor, plug domain"/>
    <property type="match status" value="1"/>
</dbReference>
<evidence type="ECO:0000256" key="3">
    <source>
        <dbReference type="ARBA" id="ARBA00022452"/>
    </source>
</evidence>
<evidence type="ECO:0000256" key="9">
    <source>
        <dbReference type="PROSITE-ProRule" id="PRU01360"/>
    </source>
</evidence>
<keyword evidence="8 9" id="KW-0998">Cell outer membrane</keyword>
<evidence type="ECO:0000256" key="10">
    <source>
        <dbReference type="PROSITE-ProRule" id="PRU10143"/>
    </source>
</evidence>
<dbReference type="InterPro" id="IPR037066">
    <property type="entry name" value="Plug_dom_sf"/>
</dbReference>
<evidence type="ECO:0000256" key="6">
    <source>
        <dbReference type="ARBA" id="ARBA00023077"/>
    </source>
</evidence>
<dbReference type="Gene3D" id="2.40.170.20">
    <property type="entry name" value="TonB-dependent receptor, beta-barrel domain"/>
    <property type="match status" value="1"/>
</dbReference>
<evidence type="ECO:0000313" key="16">
    <source>
        <dbReference type="Proteomes" id="UP000628109"/>
    </source>
</evidence>
<organism evidence="15 16">
    <name type="scientific">Sphingobium fuliginis (strain ATCC 27551)</name>
    <dbReference type="NCBI Taxonomy" id="336203"/>
    <lineage>
        <taxon>Bacteria</taxon>
        <taxon>Pseudomonadati</taxon>
        <taxon>Pseudomonadota</taxon>
        <taxon>Alphaproteobacteria</taxon>
        <taxon>Sphingomonadales</taxon>
        <taxon>Sphingomonadaceae</taxon>
        <taxon>Sphingobium</taxon>
    </lineage>
</organism>
<name>A0ABQ1EKL2_SPHSA</name>
<dbReference type="SUPFAM" id="SSF56935">
    <property type="entry name" value="Porins"/>
    <property type="match status" value="1"/>
</dbReference>
<feature type="chain" id="PRO_5047242097" evidence="12">
    <location>
        <begin position="23"/>
        <end position="945"/>
    </location>
</feature>
<evidence type="ECO:0000259" key="14">
    <source>
        <dbReference type="Pfam" id="PF07715"/>
    </source>
</evidence>
<evidence type="ECO:0000256" key="12">
    <source>
        <dbReference type="SAM" id="SignalP"/>
    </source>
</evidence>
<keyword evidence="3 9" id="KW-1134">Transmembrane beta strand</keyword>
<dbReference type="PANTHER" id="PTHR47234:SF2">
    <property type="entry name" value="TONB-DEPENDENT RECEPTOR"/>
    <property type="match status" value="1"/>
</dbReference>
<dbReference type="PANTHER" id="PTHR47234">
    <property type="match status" value="1"/>
</dbReference>
<dbReference type="Pfam" id="PF07715">
    <property type="entry name" value="Plug"/>
    <property type="match status" value="1"/>
</dbReference>
<evidence type="ECO:0000313" key="15">
    <source>
        <dbReference type="EMBL" id="GFZ76211.1"/>
    </source>
</evidence>
<feature type="domain" description="TonB-dependent receptor plug" evidence="14">
    <location>
        <begin position="50"/>
        <end position="159"/>
    </location>
</feature>
<keyword evidence="5 12" id="KW-0732">Signal</keyword>
<feature type="domain" description="TonB-dependent receptor-like beta-barrel" evidence="13">
    <location>
        <begin position="387"/>
        <end position="904"/>
    </location>
</feature>
<dbReference type="PROSITE" id="PS52016">
    <property type="entry name" value="TONB_DEPENDENT_REC_3"/>
    <property type="match status" value="1"/>
</dbReference>
<dbReference type="Proteomes" id="UP000628109">
    <property type="component" value="Unassembled WGS sequence"/>
</dbReference>
<gene>
    <name evidence="15" type="ORF">GCM10019071_00280</name>
</gene>
<comment type="subcellular location">
    <subcellularLocation>
        <location evidence="1 9">Cell outer membrane</location>
        <topology evidence="1 9">Multi-pass membrane protein</topology>
    </subcellularLocation>
</comment>
<keyword evidence="7 9" id="KW-0472">Membrane</keyword>
<dbReference type="PROSITE" id="PS00430">
    <property type="entry name" value="TONB_DEPENDENT_REC_1"/>
    <property type="match status" value="1"/>
</dbReference>
<dbReference type="InterPro" id="IPR012910">
    <property type="entry name" value="Plug_dom"/>
</dbReference>
<keyword evidence="16" id="KW-1185">Reference proteome</keyword>
<dbReference type="InterPro" id="IPR039426">
    <property type="entry name" value="TonB-dep_rcpt-like"/>
</dbReference>
<proteinExistence type="inferred from homology"/>
<evidence type="ECO:0000256" key="7">
    <source>
        <dbReference type="ARBA" id="ARBA00023136"/>
    </source>
</evidence>
<reference evidence="16" key="1">
    <citation type="journal article" date="2019" name="Int. J. Syst. Evol. Microbiol.">
        <title>The Global Catalogue of Microorganisms (GCM) 10K type strain sequencing project: providing services to taxonomists for standard genome sequencing and annotation.</title>
        <authorList>
            <consortium name="The Broad Institute Genomics Platform"/>
            <consortium name="The Broad Institute Genome Sequencing Center for Infectious Disease"/>
            <person name="Wu L."/>
            <person name="Ma J."/>
        </authorList>
    </citation>
    <scope>NUCLEOTIDE SEQUENCE [LARGE SCALE GENOMIC DNA]</scope>
    <source>
        <strain evidence="16">CCM 7327</strain>
    </source>
</reference>
<evidence type="ECO:0000256" key="1">
    <source>
        <dbReference type="ARBA" id="ARBA00004571"/>
    </source>
</evidence>
<sequence>MLRSGAAPMILSMALVAGPAFSQSEPQAAAPEAEDTIIVTGSRIQRPDLEASSPVAVLSAEQIKQVNTVTVEQILSSNPQFMAGFGGSSNNPGDGSATVDLRGLGENRTLVLIDGKRAPFYDTSGAVDVNSIPTALIKRIDVLTGGASAVYGSDAVAGVVNFVLDDRFEGLAADGSSQISSRGDGALYNISLTGGIKLGDRGNLVVSGGYSKRNGVYFGARRRNATALDSSDLVSSGGSSNGVPTLFDIPGDEDGTVGGLQQVQPDGSLSSDVELYNFNPVNYAQLPFERYNVMALGRYEVTDGVEAYGRFSYSHVKVETNLAPTATAGFGFNLDPSNPFLSDAMRAAFFDQVANPFLQINDGSDVAEDPTARAGTSNIGIRRRMVETGGRLSTYTTNNFQFVGGLRGQIGDGLNYDLFAQYGQSKRDTVLRNDLSYTALQQALDVVQGPNGPQCFDPSNGCVPLNIFTTTPVTQQQLAFVLRNATENTKTTQFIAGGSLAGDIGFLKSPWADGPAAFSIGAEYRREKGTTKVDPLYASGDLIYYGQGQNISGKYDVKELYAELKMPLVQERPGIYALNVEGGYRYSDYSTVGSVHTYKFGGDYAPINGVRLRGIYQRAVRAPNLYELYSPVVAATGSLQVDPCAGSNVPADIAAICIAQGAPTVGAIAQPISGQVNIFTGGNQNLHEEKADTVTLGLVVNPPSLRNFTFSLDYYRIKIKDAVDDTPVFVTMNQCYNIDKDPNSAACAGIVRNPVTGGLSGDTTIGVPSQLGNVAGIKTEGLDITASYRGGSSEGFNYSINFAGTYVFSFKKQSDPTSPVYECAGTFGGACDMEPLPEWKHVLDLNLGFKGFTLNSRWRYLGSVKQDAATDILRSKIGGYSYFDETLSVNVEDGVTFRLGVLNLFDKKPPIVGDTVGASANGGSTFPNTYDVIGRQFFAGASIKF</sequence>
<dbReference type="InterPro" id="IPR036942">
    <property type="entry name" value="Beta-barrel_TonB_sf"/>
</dbReference>
<evidence type="ECO:0000256" key="11">
    <source>
        <dbReference type="RuleBase" id="RU003357"/>
    </source>
</evidence>
<protein>
    <submittedName>
        <fullName evidence="15">TonB-dependent receptor</fullName>
    </submittedName>
</protein>
<evidence type="ECO:0000256" key="4">
    <source>
        <dbReference type="ARBA" id="ARBA00022692"/>
    </source>
</evidence>
<dbReference type="InterPro" id="IPR010916">
    <property type="entry name" value="TonB_box_CS"/>
</dbReference>
<comment type="similarity">
    <text evidence="9 11">Belongs to the TonB-dependent receptor family.</text>
</comment>
<evidence type="ECO:0000259" key="13">
    <source>
        <dbReference type="Pfam" id="PF00593"/>
    </source>
</evidence>
<dbReference type="EMBL" id="BMDU01000001">
    <property type="protein sequence ID" value="GFZ76211.1"/>
    <property type="molecule type" value="Genomic_DNA"/>
</dbReference>
<evidence type="ECO:0000256" key="2">
    <source>
        <dbReference type="ARBA" id="ARBA00022448"/>
    </source>
</evidence>
<accession>A0ABQ1EKL2</accession>
<keyword evidence="4 9" id="KW-0812">Transmembrane</keyword>
<dbReference type="InterPro" id="IPR000531">
    <property type="entry name" value="Beta-barrel_TonB"/>
</dbReference>
<keyword evidence="6 10" id="KW-0798">TonB box</keyword>
<keyword evidence="2 9" id="KW-0813">Transport</keyword>
<keyword evidence="15" id="KW-0675">Receptor</keyword>
<feature type="signal peptide" evidence="12">
    <location>
        <begin position="1"/>
        <end position="22"/>
    </location>
</feature>
<evidence type="ECO:0000256" key="5">
    <source>
        <dbReference type="ARBA" id="ARBA00022729"/>
    </source>
</evidence>
<evidence type="ECO:0000256" key="8">
    <source>
        <dbReference type="ARBA" id="ARBA00023237"/>
    </source>
</evidence>